<gene>
    <name evidence="2" type="ORF">E4K65_12695</name>
</gene>
<feature type="transmembrane region" description="Helical" evidence="1">
    <location>
        <begin position="32"/>
        <end position="50"/>
    </location>
</feature>
<accession>A0A4Y9LZB2</accession>
<dbReference type="OrthoDB" id="7068891at2"/>
<keyword evidence="1" id="KW-1133">Transmembrane helix</keyword>
<reference evidence="2 3" key="1">
    <citation type="submission" date="2019-03" db="EMBL/GenBank/DDBJ databases">
        <title>Bradyrhizobium diversity isolated from nodules of Chamaecrista fasciculata.</title>
        <authorList>
            <person name="Klepa M.S."/>
            <person name="Urquiaga M.O."/>
            <person name="Hungria M."/>
            <person name="Delamuta J.R."/>
        </authorList>
    </citation>
    <scope>NUCLEOTIDE SEQUENCE [LARGE SCALE GENOMIC DNA]</scope>
    <source>
        <strain evidence="2 3">CNPSo 3448</strain>
    </source>
</reference>
<dbReference type="Proteomes" id="UP000297966">
    <property type="component" value="Unassembled WGS sequence"/>
</dbReference>
<name>A0A4Y9LZB2_9BRAD</name>
<dbReference type="EMBL" id="SPQT01000005">
    <property type="protein sequence ID" value="TFV48269.1"/>
    <property type="molecule type" value="Genomic_DNA"/>
</dbReference>
<protein>
    <submittedName>
        <fullName evidence="2">Uncharacterized protein</fullName>
    </submittedName>
</protein>
<evidence type="ECO:0000256" key="1">
    <source>
        <dbReference type="SAM" id="Phobius"/>
    </source>
</evidence>
<evidence type="ECO:0000313" key="3">
    <source>
        <dbReference type="Proteomes" id="UP000297966"/>
    </source>
</evidence>
<dbReference type="AlphaFoldDB" id="A0A4Y9LZB2"/>
<proteinExistence type="predicted"/>
<keyword evidence="1" id="KW-0472">Membrane</keyword>
<comment type="caution">
    <text evidence="2">The sequence shown here is derived from an EMBL/GenBank/DDBJ whole genome shotgun (WGS) entry which is preliminary data.</text>
</comment>
<organism evidence="2 3">
    <name type="scientific">Bradyrhizobium niftali</name>
    <dbReference type="NCBI Taxonomy" id="2560055"/>
    <lineage>
        <taxon>Bacteria</taxon>
        <taxon>Pseudomonadati</taxon>
        <taxon>Pseudomonadota</taxon>
        <taxon>Alphaproteobacteria</taxon>
        <taxon>Hyphomicrobiales</taxon>
        <taxon>Nitrobacteraceae</taxon>
        <taxon>Bradyrhizobium</taxon>
    </lineage>
</organism>
<keyword evidence="3" id="KW-1185">Reference proteome</keyword>
<dbReference type="RefSeq" id="WP_135174441.1">
    <property type="nucleotide sequence ID" value="NZ_SPQT01000005.1"/>
</dbReference>
<evidence type="ECO:0000313" key="2">
    <source>
        <dbReference type="EMBL" id="TFV48269.1"/>
    </source>
</evidence>
<feature type="transmembrane region" description="Helical" evidence="1">
    <location>
        <begin position="6"/>
        <end position="25"/>
    </location>
</feature>
<keyword evidence="1" id="KW-0812">Transmembrane</keyword>
<sequence length="140" mass="15090">MTAMIVIVIGVVGSVASIISLLLPIEIFKTRYYHAAYLFAVAILAGIATYEATKYARLNDIAIASERLAADRASGYTSRGYVNAVLAFLEKNKDLFPDTYARAQASCKAFKCDDPAADVDMVELSYSFDGIVKGMGAISK</sequence>